<feature type="region of interest" description="Disordered" evidence="2">
    <location>
        <begin position="542"/>
        <end position="579"/>
    </location>
</feature>
<dbReference type="GO" id="GO:0008104">
    <property type="term" value="P:intracellular protein localization"/>
    <property type="evidence" value="ECO:0007669"/>
    <property type="project" value="TreeGrafter"/>
</dbReference>
<feature type="compositionally biased region" description="Polar residues" evidence="2">
    <location>
        <begin position="802"/>
        <end position="814"/>
    </location>
</feature>
<evidence type="ECO:0000256" key="1">
    <source>
        <dbReference type="ARBA" id="ARBA00022443"/>
    </source>
</evidence>
<feature type="domain" description="SH3" evidence="3">
    <location>
        <begin position="367"/>
        <end position="439"/>
    </location>
</feature>
<feature type="compositionally biased region" description="Polar residues" evidence="2">
    <location>
        <begin position="949"/>
        <end position="977"/>
    </location>
</feature>
<evidence type="ECO:0000256" key="2">
    <source>
        <dbReference type="SAM" id="MobiDB-lite"/>
    </source>
</evidence>
<dbReference type="PANTHER" id="PTHR47775:SF1">
    <property type="entry name" value="BUD SITE SELECTION PROTEIN 14"/>
    <property type="match status" value="1"/>
</dbReference>
<feature type="region of interest" description="Disordered" evidence="2">
    <location>
        <begin position="1082"/>
        <end position="1106"/>
    </location>
</feature>
<dbReference type="GO" id="GO:0015630">
    <property type="term" value="C:microtubule cytoskeleton"/>
    <property type="evidence" value="ECO:0007669"/>
    <property type="project" value="TreeGrafter"/>
</dbReference>
<feature type="compositionally biased region" description="Acidic residues" evidence="2">
    <location>
        <begin position="492"/>
        <end position="516"/>
    </location>
</feature>
<feature type="compositionally biased region" description="Polar residues" evidence="2">
    <location>
        <begin position="921"/>
        <end position="934"/>
    </location>
</feature>
<evidence type="ECO:0000313" key="4">
    <source>
        <dbReference type="EMBL" id="CAF9904200.1"/>
    </source>
</evidence>
<feature type="compositionally biased region" description="Polar residues" evidence="2">
    <location>
        <begin position="711"/>
        <end position="727"/>
    </location>
</feature>
<reference evidence="4" key="1">
    <citation type="submission" date="2021-03" db="EMBL/GenBank/DDBJ databases">
        <authorList>
            <person name="Tagirdzhanova G."/>
        </authorList>
    </citation>
    <scope>NUCLEOTIDE SEQUENCE</scope>
</reference>
<name>A0A8H3EEK9_9LECA</name>
<keyword evidence="5" id="KW-1185">Reference proteome</keyword>
<feature type="compositionally biased region" description="Polar residues" evidence="2">
    <location>
        <begin position="517"/>
        <end position="527"/>
    </location>
</feature>
<comment type="caution">
    <text evidence="4">The sequence shown here is derived from an EMBL/GenBank/DDBJ whole genome shotgun (WGS) entry which is preliminary data.</text>
</comment>
<evidence type="ECO:0000313" key="5">
    <source>
        <dbReference type="Proteomes" id="UP000664521"/>
    </source>
</evidence>
<feature type="region of interest" description="Disordered" evidence="2">
    <location>
        <begin position="609"/>
        <end position="1034"/>
    </location>
</feature>
<dbReference type="PANTHER" id="PTHR47775">
    <property type="entry name" value="BUD SITE SELECTION PROTEIN 14"/>
    <property type="match status" value="1"/>
</dbReference>
<feature type="compositionally biased region" description="Basic and acidic residues" evidence="2">
    <location>
        <begin position="1006"/>
        <end position="1015"/>
    </location>
</feature>
<feature type="compositionally biased region" description="Acidic residues" evidence="2">
    <location>
        <begin position="127"/>
        <end position="141"/>
    </location>
</feature>
<dbReference type="EMBL" id="CAJPDS010000002">
    <property type="protein sequence ID" value="CAF9904200.1"/>
    <property type="molecule type" value="Genomic_DNA"/>
</dbReference>
<dbReference type="SUPFAM" id="SSF50044">
    <property type="entry name" value="SH3-domain"/>
    <property type="match status" value="1"/>
</dbReference>
<feature type="region of interest" description="Disordered" evidence="2">
    <location>
        <begin position="491"/>
        <end position="527"/>
    </location>
</feature>
<feature type="compositionally biased region" description="Basic and acidic residues" evidence="2">
    <location>
        <begin position="673"/>
        <end position="691"/>
    </location>
</feature>
<feature type="compositionally biased region" description="Low complexity" evidence="2">
    <location>
        <begin position="991"/>
        <end position="1005"/>
    </location>
</feature>
<protein>
    <recommendedName>
        <fullName evidence="3">SH3 domain-containing protein</fullName>
    </recommendedName>
</protein>
<dbReference type="SMART" id="SM00326">
    <property type="entry name" value="SH3"/>
    <property type="match status" value="1"/>
</dbReference>
<sequence>MPRLHRKLRRKNLRRSLLIGNSLDTIDLQSQDSPSAKDHSRQPAHPAPLGDGPPAPHQAIALKHAEQEASDLHLRSPRVSQDLSGKELQLLQNEGDSFDTNDADGLMHDNYGLQRNGLAGSAGLEGDGGDGEGDDGLDDDMMDKISSSPSIEDGGYDLALPWPDRGDSLVSFHTATEDEPSAPPEHGESSSPFLSTPEHFPLSRSQAGPTSHWSEDHHHTGEYTREQDRSPTKNGQHEAKFYNDSSPRDSERLPDIFHKEFETLEESAEDDFDPEDFRHLLLPMDDPLLNNDFDNATLSTGPYVAGLSESGASEQLRFSKEFDSFDGYDDGDGDDDTEDVSFSSDSRFVDSGWGGECLREAEDIDFEFVYALHTFVATVEGQANATKGDTMVLLDDSNSYWWLVRVVKDSSIGKSSSLPNEDVLMIIGYLPAEHIETPTERLARLNKHRNIDLSQTMLGDNPEKSKNPLKIALRRRNAKTVQFTAPTYYEASDVDYSTEEDEEGDAESYGQDEDGVETQNRQQDVTTDDTVAVEPLHTRETLTDTQTVIDPRVDAPETTITAEKSQSIDDDLDRTENDTSIKSRKGTVRNTDSFFKDDGVETRKINLTPSLLRDDSSSSTIRSVETREPLKTRPSLESLEKTTALPSKGKEDRGRREKKGMLSGLFKRKDRKGRGPDEDVDEAEKTSEEYTRSSPQPKDSSESLPLESPGAKTTPQGRPQRQTSKLQKTPPPGVVPGLRSPPGGRREVVSPKPMTIGQPQQNMASPPANGAPRSVAQIKIPKAFEEPSGNISQEVSRMEQASDGSQFEEQTQVESPKESRRGMFSPIKDALLSSSPASSEPKPEKVKKAKHRMLMDDFDSDSSPDTDNGTDPILERSNSILDQEQKGSHNVPEGAVKERLSESPVPIQVQNPSYASPDPYSLQQSHGRSHTPQDSPIYVQQPAHEKSLPNEQSSYPRQPLQQGAFPTQQPSQARQSPSGPPGLMIDTSSQEEPSASPVSPISSPELIDRPTESSSREQTPASTAQSSNVLPPWNDASLRTYLENDNEIRDLLLVVHDKSNIQPAPPDHPVAKNLFREENRRLGEMSHQLDAMLGSLRERRSKSRRR</sequence>
<dbReference type="InterPro" id="IPR001452">
    <property type="entry name" value="SH3_domain"/>
</dbReference>
<dbReference type="GO" id="GO:0030950">
    <property type="term" value="P:establishment or maintenance of actin cytoskeleton polarity"/>
    <property type="evidence" value="ECO:0007669"/>
    <property type="project" value="TreeGrafter"/>
</dbReference>
<organism evidence="4 5">
    <name type="scientific">Heterodermia speciosa</name>
    <dbReference type="NCBI Taxonomy" id="116794"/>
    <lineage>
        <taxon>Eukaryota</taxon>
        <taxon>Fungi</taxon>
        <taxon>Dikarya</taxon>
        <taxon>Ascomycota</taxon>
        <taxon>Pezizomycotina</taxon>
        <taxon>Lecanoromycetes</taxon>
        <taxon>OSLEUM clade</taxon>
        <taxon>Lecanoromycetidae</taxon>
        <taxon>Caliciales</taxon>
        <taxon>Physciaceae</taxon>
        <taxon>Heterodermia</taxon>
    </lineage>
</organism>
<keyword evidence="1" id="KW-0728">SH3 domain</keyword>
<feature type="region of interest" description="Disordered" evidence="2">
    <location>
        <begin position="19"/>
        <end position="84"/>
    </location>
</feature>
<evidence type="ECO:0000259" key="3">
    <source>
        <dbReference type="SMART" id="SM00326"/>
    </source>
</evidence>
<feature type="compositionally biased region" description="Basic and acidic residues" evidence="2">
    <location>
        <begin position="213"/>
        <end position="252"/>
    </location>
</feature>
<accession>A0A8H3EEK9</accession>
<feature type="compositionally biased region" description="Polar residues" evidence="2">
    <location>
        <begin position="1016"/>
        <end position="1029"/>
    </location>
</feature>
<dbReference type="Proteomes" id="UP000664521">
    <property type="component" value="Unassembled WGS sequence"/>
</dbReference>
<feature type="region of interest" description="Disordered" evidence="2">
    <location>
        <begin position="117"/>
        <end position="252"/>
    </location>
</feature>
<gene>
    <name evidence="4" type="ORF">HETSPECPRED_003420</name>
</gene>
<proteinExistence type="predicted"/>
<feature type="compositionally biased region" description="Polar residues" evidence="2">
    <location>
        <begin position="203"/>
        <end position="212"/>
    </location>
</feature>
<feature type="compositionally biased region" description="Basic and acidic residues" evidence="2">
    <location>
        <begin position="63"/>
        <end position="74"/>
    </location>
</feature>
<dbReference type="InterPro" id="IPR053039">
    <property type="entry name" value="Polarity_Bud-Selection_Reg"/>
</dbReference>
<dbReference type="OrthoDB" id="196165at2759"/>
<dbReference type="AlphaFoldDB" id="A0A8H3EEK9"/>
<dbReference type="GO" id="GO:0051286">
    <property type="term" value="C:cell tip"/>
    <property type="evidence" value="ECO:0007669"/>
    <property type="project" value="TreeGrafter"/>
</dbReference>
<dbReference type="InterPro" id="IPR036028">
    <property type="entry name" value="SH3-like_dom_sf"/>
</dbReference>
<feature type="compositionally biased region" description="Polar residues" evidence="2">
    <location>
        <begin position="22"/>
        <end position="34"/>
    </location>
</feature>